<sequence>MQLYLKRGSHNSVLDLPPPHYPHNSRLHRKAFRFLIISIHRVQICPPPSPSYPVYGTTFSYTLHFTSLFFHPFFSNLCFPYLIVCTLCNQFASFRSTTFPRELFPPHHSPFLSTLHHNLSFIFH</sequence>
<accession>A0A8D8ZAW5</accession>
<protein>
    <submittedName>
        <fullName evidence="1">Uncharacterized protein</fullName>
    </submittedName>
</protein>
<proteinExistence type="predicted"/>
<organism evidence="1">
    <name type="scientific">Cacopsylla melanoneura</name>
    <dbReference type="NCBI Taxonomy" id="428564"/>
    <lineage>
        <taxon>Eukaryota</taxon>
        <taxon>Metazoa</taxon>
        <taxon>Ecdysozoa</taxon>
        <taxon>Arthropoda</taxon>
        <taxon>Hexapoda</taxon>
        <taxon>Insecta</taxon>
        <taxon>Pterygota</taxon>
        <taxon>Neoptera</taxon>
        <taxon>Paraneoptera</taxon>
        <taxon>Hemiptera</taxon>
        <taxon>Sternorrhyncha</taxon>
        <taxon>Psylloidea</taxon>
        <taxon>Psyllidae</taxon>
        <taxon>Psyllinae</taxon>
        <taxon>Cacopsylla</taxon>
    </lineage>
</organism>
<name>A0A8D8ZAW5_9HEMI</name>
<evidence type="ECO:0000313" key="1">
    <source>
        <dbReference type="EMBL" id="CAG6744229.1"/>
    </source>
</evidence>
<dbReference type="EMBL" id="HBUF01462389">
    <property type="protein sequence ID" value="CAG6744229.1"/>
    <property type="molecule type" value="Transcribed_RNA"/>
</dbReference>
<dbReference type="AlphaFoldDB" id="A0A8D8ZAW5"/>
<reference evidence="1" key="1">
    <citation type="submission" date="2021-05" db="EMBL/GenBank/DDBJ databases">
        <authorList>
            <person name="Alioto T."/>
            <person name="Alioto T."/>
            <person name="Gomez Garrido J."/>
        </authorList>
    </citation>
    <scope>NUCLEOTIDE SEQUENCE</scope>
</reference>